<feature type="compositionally biased region" description="Basic residues" evidence="1">
    <location>
        <begin position="21"/>
        <end position="31"/>
    </location>
</feature>
<dbReference type="Proteomes" id="UP001320768">
    <property type="component" value="Unassembled WGS sequence"/>
</dbReference>
<evidence type="ECO:0000313" key="3">
    <source>
        <dbReference type="Proteomes" id="UP001320768"/>
    </source>
</evidence>
<dbReference type="RefSeq" id="WP_258568893.1">
    <property type="nucleotide sequence ID" value="NZ_JAKUDN010000001.1"/>
</dbReference>
<keyword evidence="3" id="KW-1185">Reference proteome</keyword>
<evidence type="ECO:0000313" key="2">
    <source>
        <dbReference type="EMBL" id="MCP8351779.1"/>
    </source>
</evidence>
<evidence type="ECO:0000256" key="1">
    <source>
        <dbReference type="SAM" id="MobiDB-lite"/>
    </source>
</evidence>
<proteinExistence type="predicted"/>
<organism evidence="2 3">
    <name type="scientific">Candidatus Synchoanobacter obligatus</name>
    <dbReference type="NCBI Taxonomy" id="2919597"/>
    <lineage>
        <taxon>Bacteria</taxon>
        <taxon>Pseudomonadati</taxon>
        <taxon>Pseudomonadota</taxon>
        <taxon>Gammaproteobacteria</taxon>
        <taxon>Candidatus Comchoanobacterales</taxon>
        <taxon>Candidatus Comchoanobacteraceae</taxon>
        <taxon>Candidatus Synchoanobacter</taxon>
    </lineage>
</organism>
<name>A0ABT1L3I8_9GAMM</name>
<sequence>MMRRNENPKPKSSPSSASKLTVKKPSKHKKSSVAGKLFGKENSPSKVKLGDLLANHALLKRLIEQAVPGDVAANLRLDSLLPDSEGIEGVSGFNVDEASVAEGALIAPSVLGAKLDALCQEFVDNRSSSDAATSAVGCSIFELCEEGRPVVSPELQGICAYPRGLSVSHRAIVGLGWDKLVSLNSPSSSPSKGR</sequence>
<feature type="compositionally biased region" description="Low complexity" evidence="1">
    <location>
        <begin position="10"/>
        <end position="20"/>
    </location>
</feature>
<accession>A0ABT1L3I8</accession>
<protein>
    <submittedName>
        <fullName evidence="2">Uncharacterized protein</fullName>
    </submittedName>
</protein>
<comment type="caution">
    <text evidence="2">The sequence shown here is derived from an EMBL/GenBank/DDBJ whole genome shotgun (WGS) entry which is preliminary data.</text>
</comment>
<dbReference type="EMBL" id="JAKUDN010000001">
    <property type="protein sequence ID" value="MCP8351779.1"/>
    <property type="molecule type" value="Genomic_DNA"/>
</dbReference>
<feature type="region of interest" description="Disordered" evidence="1">
    <location>
        <begin position="1"/>
        <end position="43"/>
    </location>
</feature>
<gene>
    <name evidence="2" type="ORF">MKS91_00515</name>
</gene>
<reference evidence="2 3" key="1">
    <citation type="journal article" date="2022" name="Nat. Microbiol.">
        <title>The microbiome of a bacterivorous marine choanoflagellate contains a resource-demanding obligate bacterial associate.</title>
        <authorList>
            <person name="Needham D.M."/>
            <person name="Poirier C."/>
            <person name="Bachy C."/>
            <person name="George E.E."/>
            <person name="Wilken S."/>
            <person name="Yung C.C.M."/>
            <person name="Limardo A.J."/>
            <person name="Morando M."/>
            <person name="Sudek L."/>
            <person name="Malmstrom R.R."/>
            <person name="Keeling P.J."/>
            <person name="Santoro A.E."/>
            <person name="Worden A.Z."/>
        </authorList>
    </citation>
    <scope>NUCLEOTIDE SEQUENCE [LARGE SCALE GENOMIC DNA]</scope>
    <source>
        <strain evidence="2 3">Comchoano-2</strain>
    </source>
</reference>